<dbReference type="Proteomes" id="UP000622430">
    <property type="component" value="Segment"/>
</dbReference>
<accession>A0A889IQ89</accession>
<name>A0A889IQ89_9CAUD</name>
<evidence type="ECO:0000313" key="1">
    <source>
        <dbReference type="EMBL" id="QRE00446.1"/>
    </source>
</evidence>
<protein>
    <submittedName>
        <fullName evidence="1">Uncharacterized protein</fullName>
    </submittedName>
</protein>
<evidence type="ECO:0000313" key="2">
    <source>
        <dbReference type="Proteomes" id="UP000622430"/>
    </source>
</evidence>
<organism evidence="1 2">
    <name type="scientific">Burkholderia phage BCSR52</name>
    <dbReference type="NCBI Taxonomy" id="2805748"/>
    <lineage>
        <taxon>Viruses</taxon>
        <taxon>Duplodnaviria</taxon>
        <taxon>Heunggongvirae</taxon>
        <taxon>Uroviricota</taxon>
        <taxon>Caudoviricetes</taxon>
        <taxon>Lindbergviridae</taxon>
        <taxon>Irusalimvirus</taxon>
        <taxon>Irusalimvirus BCSR52</taxon>
    </lineage>
</organism>
<proteinExistence type="predicted"/>
<dbReference type="EMBL" id="MW460246">
    <property type="protein sequence ID" value="QRE00446.1"/>
    <property type="molecule type" value="Genomic_DNA"/>
</dbReference>
<sequence length="288" mass="31085">MSKENSRADTLTPEEIQDRLHRFNSKRNTTALTVVSVTEFIIELLAASPSLQPAAAPTPCVHANDPKACYRVRCQLGGKCVDDDMSPRTAPSPADERAAFAQFAKQQGYDLTTCEQKGVISTRYGLGPSTYWNEDTEHAWRGWANARFSANETGAEACKTCGRSRVVDDGEITDSGGVEFENGPIKCVKECPDCAAPQPAQASGIVEAIASQWDGCMFEGIGHDINIGAAIRDAWKRLSGTPAQADARVGLTAEQVVTIRSAARVLDDARWPNLANELRALLQGTNQS</sequence>
<reference evidence="1" key="1">
    <citation type="submission" date="2021-01" db="EMBL/GenBank/DDBJ databases">
        <authorList>
            <person name="Rakov C."/>
            <person name="Alkalay-Oren S."/>
            <person name="Coppenhagen-Glazer S."/>
            <person name="Hazan R."/>
        </authorList>
    </citation>
    <scope>NUCLEOTIDE SEQUENCE</scope>
</reference>
<keyword evidence="2" id="KW-1185">Reference proteome</keyword>